<dbReference type="PROSITE" id="PS51375">
    <property type="entry name" value="PPR"/>
    <property type="match status" value="1"/>
</dbReference>
<dbReference type="AlphaFoldDB" id="F0RRP6"/>
<feature type="transmembrane region" description="Helical" evidence="1">
    <location>
        <begin position="6"/>
        <end position="23"/>
    </location>
</feature>
<feature type="transmembrane region" description="Helical" evidence="1">
    <location>
        <begin position="35"/>
        <end position="55"/>
    </location>
</feature>
<feature type="transmembrane region" description="Helical" evidence="1">
    <location>
        <begin position="181"/>
        <end position="203"/>
    </location>
</feature>
<evidence type="ECO:0000256" key="1">
    <source>
        <dbReference type="SAM" id="Phobius"/>
    </source>
</evidence>
<dbReference type="Proteomes" id="UP000008466">
    <property type="component" value="Chromosome"/>
</dbReference>
<evidence type="ECO:0000313" key="3">
    <source>
        <dbReference type="EMBL" id="ADY14305.1"/>
    </source>
</evidence>
<reference evidence="4" key="1">
    <citation type="submission" date="2011-02" db="EMBL/GenBank/DDBJ databases">
        <title>Complete sequence of Spirochaeta sp. Buddy.</title>
        <authorList>
            <person name="Lucas S."/>
            <person name="Copeland A."/>
            <person name="Lapidus A."/>
            <person name="Cheng J.-F."/>
            <person name="Goodwin L."/>
            <person name="Pitluck S."/>
            <person name="Zeytun A."/>
            <person name="Detter J.C."/>
            <person name="Han C."/>
            <person name="Tapia R."/>
            <person name="Land M."/>
            <person name="Hauser L."/>
            <person name="Kyrpides N."/>
            <person name="Ivanova N."/>
            <person name="Mikhailova N."/>
            <person name="Pagani I."/>
            <person name="Ritalahti K.M."/>
            <person name="Loeffler F.E."/>
            <person name="Woyke T."/>
        </authorList>
    </citation>
    <scope>NUCLEOTIDE SEQUENCE [LARGE SCALE GENOMIC DNA]</scope>
    <source>
        <strain evidence="4">ATCC BAA-1886 / DSM 22777 / Buddy</strain>
    </source>
</reference>
<dbReference type="RefSeq" id="WP_013608150.1">
    <property type="nucleotide sequence ID" value="NC_015152.1"/>
</dbReference>
<dbReference type="Pfam" id="PF14501">
    <property type="entry name" value="HATPase_c_5"/>
    <property type="match status" value="1"/>
</dbReference>
<dbReference type="InterPro" id="IPR036890">
    <property type="entry name" value="HATPase_C_sf"/>
</dbReference>
<name>F0RRP6_SPHGB</name>
<keyword evidence="1" id="KW-1133">Transmembrane helix</keyword>
<dbReference type="Gene3D" id="3.30.565.10">
    <property type="entry name" value="Histidine kinase-like ATPase, C-terminal domain"/>
    <property type="match status" value="1"/>
</dbReference>
<dbReference type="STRING" id="158189.SpiBuddy_2492"/>
<dbReference type="InterPro" id="IPR032834">
    <property type="entry name" value="NatK-like_C"/>
</dbReference>
<dbReference type="HOGENOM" id="CLU_020211_14_2_12"/>
<evidence type="ECO:0000313" key="4">
    <source>
        <dbReference type="Proteomes" id="UP000008466"/>
    </source>
</evidence>
<proteinExistence type="predicted"/>
<keyword evidence="4" id="KW-1185">Reference proteome</keyword>
<gene>
    <name evidence="3" type="ordered locus">SpiBuddy_2492</name>
</gene>
<sequence>MQDLLSNILRGSVTSFMNILLLFSLTKPKYGRKSTVLAAVLVFVSNIAFTLWFYLKEDLTSLSRFDIVMFIVVGLALKPLTRHSFIQWCFNFLTTLNIAMMIIIISFHMGRLFPVPQYANTLIRFVLYLLVIVLFIRFFRPLYESVVNNWPMFAALIICMFLNLSYYFSITDDIKNTLVMFKWPLFLLVAFSLAAYGTVFYSLKRFTAMYALKAENLNMQHERILLSQAASTMTEKLMLMDTIAYEHSLVSHDRRHFNSMLLGLLKQGEIEEAMDCLQKQNEIKTSPSKIYCENKAVNAAVSYYVDMAEQKGIQTDINLTIAAQLPVDSLELALVVSNLFENAIQGVSLLSETQNRYIHLTCHQVGRLLLEIANPCRETVQLGPDGLPFTNQEGHGVGTKSIAAFAAKYDAELLYSVEGGQFRVRLLV</sequence>
<protein>
    <recommendedName>
        <fullName evidence="2">Sensor histidine kinase NatK-like C-terminal domain-containing protein</fullName>
    </recommendedName>
</protein>
<dbReference type="SUPFAM" id="SSF55874">
    <property type="entry name" value="ATPase domain of HSP90 chaperone/DNA topoisomerase II/histidine kinase"/>
    <property type="match status" value="1"/>
</dbReference>
<keyword evidence="1" id="KW-0812">Transmembrane</keyword>
<dbReference type="OrthoDB" id="358728at2"/>
<organism evidence="3 4">
    <name type="scientific">Sphaerochaeta globosa (strain ATCC BAA-1886 / DSM 22777 / Buddy)</name>
    <name type="common">Spirochaeta sp. (strain Buddy)</name>
    <dbReference type="NCBI Taxonomy" id="158189"/>
    <lineage>
        <taxon>Bacteria</taxon>
        <taxon>Pseudomonadati</taxon>
        <taxon>Spirochaetota</taxon>
        <taxon>Spirochaetia</taxon>
        <taxon>Spirochaetales</taxon>
        <taxon>Sphaerochaetaceae</taxon>
        <taxon>Sphaerochaeta</taxon>
    </lineage>
</organism>
<feature type="transmembrane region" description="Helical" evidence="1">
    <location>
        <begin position="121"/>
        <end position="139"/>
    </location>
</feature>
<feature type="domain" description="Sensor histidine kinase NatK-like C-terminal" evidence="2">
    <location>
        <begin position="330"/>
        <end position="427"/>
    </location>
</feature>
<dbReference type="eggNOG" id="COG3290">
    <property type="taxonomic scope" value="Bacteria"/>
</dbReference>
<feature type="transmembrane region" description="Helical" evidence="1">
    <location>
        <begin position="89"/>
        <end position="109"/>
    </location>
</feature>
<dbReference type="KEGG" id="sbu:SpiBuddy_2492"/>
<feature type="transmembrane region" description="Helical" evidence="1">
    <location>
        <begin position="151"/>
        <end position="169"/>
    </location>
</feature>
<keyword evidence="1" id="KW-0472">Membrane</keyword>
<accession>F0RRP6</accession>
<dbReference type="EMBL" id="CP002541">
    <property type="protein sequence ID" value="ADY14305.1"/>
    <property type="molecule type" value="Genomic_DNA"/>
</dbReference>
<dbReference type="InterPro" id="IPR002885">
    <property type="entry name" value="PPR_rpt"/>
</dbReference>
<evidence type="ECO:0000259" key="2">
    <source>
        <dbReference type="Pfam" id="PF14501"/>
    </source>
</evidence>